<gene>
    <name evidence="1" type="ORF">FKW44_016298</name>
</gene>
<keyword evidence="2" id="KW-1185">Reference proteome</keyword>
<dbReference type="AlphaFoldDB" id="A0A7T8H1Q4"/>
<dbReference type="EMBL" id="CP045900">
    <property type="protein sequence ID" value="QQP41823.1"/>
    <property type="molecule type" value="Genomic_DNA"/>
</dbReference>
<evidence type="ECO:0000313" key="1">
    <source>
        <dbReference type="EMBL" id="QQP41823.1"/>
    </source>
</evidence>
<protein>
    <submittedName>
        <fullName evidence="1">HisS</fullName>
    </submittedName>
</protein>
<evidence type="ECO:0000313" key="2">
    <source>
        <dbReference type="Proteomes" id="UP000595437"/>
    </source>
</evidence>
<name>A0A7T8H1Q4_CALRO</name>
<organism evidence="1 2">
    <name type="scientific">Caligus rogercresseyi</name>
    <name type="common">Sea louse</name>
    <dbReference type="NCBI Taxonomy" id="217165"/>
    <lineage>
        <taxon>Eukaryota</taxon>
        <taxon>Metazoa</taxon>
        <taxon>Ecdysozoa</taxon>
        <taxon>Arthropoda</taxon>
        <taxon>Crustacea</taxon>
        <taxon>Multicrustacea</taxon>
        <taxon>Hexanauplia</taxon>
        <taxon>Copepoda</taxon>
        <taxon>Siphonostomatoida</taxon>
        <taxon>Caligidae</taxon>
        <taxon>Caligus</taxon>
    </lineage>
</organism>
<dbReference type="Proteomes" id="UP000595437">
    <property type="component" value="Chromosome 11"/>
</dbReference>
<sequence>MAKPKKNTAPKGPSAKGFRDYFGAEVTQRAEMLMRLQRSIIATALTRLKAVLLKRLRHWASPADVDRPNEVCLPGKEDSDGDKPGDWLALRYDMTAHGPAFMPSTGTICQTLIVATRWAQLAQRKARTGSFPPVLSV</sequence>
<accession>A0A7T8H1Q4</accession>
<reference evidence="2" key="1">
    <citation type="submission" date="2021-01" db="EMBL/GenBank/DDBJ databases">
        <title>Caligus Genome Assembly.</title>
        <authorList>
            <person name="Gallardo-Escarate C."/>
        </authorList>
    </citation>
    <scope>NUCLEOTIDE SEQUENCE [LARGE SCALE GENOMIC DNA]</scope>
</reference>
<dbReference type="OrthoDB" id="1906957at2759"/>
<proteinExistence type="predicted"/>